<feature type="disulfide bond" evidence="9">
    <location>
        <begin position="210"/>
        <end position="224"/>
    </location>
</feature>
<evidence type="ECO:0000256" key="7">
    <source>
        <dbReference type="PIRSR" id="PIRSR038193-1"/>
    </source>
</evidence>
<evidence type="ECO:0000256" key="11">
    <source>
        <dbReference type="SAM" id="SignalP"/>
    </source>
</evidence>
<dbReference type="Ensembl" id="ENSCLMT00005020091.1">
    <property type="protein sequence ID" value="ENSCLMP00005019072.1"/>
    <property type="gene ID" value="ENSCLMG00005009601.1"/>
</dbReference>
<evidence type="ECO:0000256" key="6">
    <source>
        <dbReference type="PIRNR" id="PIRNR038193"/>
    </source>
</evidence>
<evidence type="ECO:0000256" key="8">
    <source>
        <dbReference type="PIRSR" id="PIRSR038193-2"/>
    </source>
</evidence>
<accession>A0A8C2XHV1</accession>
<dbReference type="Proteomes" id="UP000694565">
    <property type="component" value="Unplaced"/>
</dbReference>
<keyword evidence="11" id="KW-0732">Signal</keyword>
<evidence type="ECO:0000256" key="10">
    <source>
        <dbReference type="RuleBase" id="RU610713"/>
    </source>
</evidence>
<comment type="catalytic activity">
    <reaction evidence="1 10">
        <text>Random hydrolysis of (1-&gt;4)-linkages between N-acetyl-beta-D-glucosamine and D-glucuronate residues in hyaluronate.</text>
        <dbReference type="EC" id="3.2.1.35"/>
    </reaction>
</comment>
<dbReference type="GO" id="GO:0001669">
    <property type="term" value="C:acrosomal vesicle"/>
    <property type="evidence" value="ECO:0007669"/>
    <property type="project" value="TreeGrafter"/>
</dbReference>
<feature type="chain" id="PRO_5034289483" description="Hyaluronidase" evidence="11">
    <location>
        <begin position="20"/>
        <end position="470"/>
    </location>
</feature>
<evidence type="ECO:0000256" key="1">
    <source>
        <dbReference type="ARBA" id="ARBA00000251"/>
    </source>
</evidence>
<evidence type="ECO:0000313" key="12">
    <source>
        <dbReference type="Ensembl" id="ENSCLMP00005019072.1"/>
    </source>
</evidence>
<dbReference type="PANTHER" id="PTHR11769:SF20">
    <property type="entry name" value="HYALURONIDASE PH-20"/>
    <property type="match status" value="1"/>
</dbReference>
<dbReference type="Pfam" id="PF01630">
    <property type="entry name" value="Glyco_hydro_56"/>
    <property type="match status" value="1"/>
</dbReference>
<evidence type="ECO:0000256" key="3">
    <source>
        <dbReference type="ARBA" id="ARBA00022801"/>
    </source>
</evidence>
<keyword evidence="5 10" id="KW-0326">Glycosidase</keyword>
<evidence type="ECO:0000256" key="9">
    <source>
        <dbReference type="PIRSR" id="PIRSR038193-3"/>
    </source>
</evidence>
<reference evidence="12" key="1">
    <citation type="submission" date="2025-08" db="UniProtKB">
        <authorList>
            <consortium name="Ensembl"/>
        </authorList>
    </citation>
    <scope>IDENTIFICATION</scope>
</reference>
<feature type="disulfide bond" evidence="9">
    <location>
        <begin position="366"/>
        <end position="419"/>
    </location>
</feature>
<keyword evidence="13" id="KW-1185">Reference proteome</keyword>
<evidence type="ECO:0000256" key="5">
    <source>
        <dbReference type="ARBA" id="ARBA00023295"/>
    </source>
</evidence>
<protein>
    <recommendedName>
        <fullName evidence="10">Hyaluronidase</fullName>
        <ecNumber evidence="10">3.2.1.35</ecNumber>
    </recommendedName>
</protein>
<dbReference type="GO" id="GO:0004415">
    <property type="term" value="F:hyalurononglucosaminidase activity"/>
    <property type="evidence" value="ECO:0007669"/>
    <property type="project" value="UniProtKB-UniRule"/>
</dbReference>
<dbReference type="GO" id="GO:0030214">
    <property type="term" value="P:hyaluronan catabolic process"/>
    <property type="evidence" value="ECO:0007669"/>
    <property type="project" value="TreeGrafter"/>
</dbReference>
<dbReference type="GO" id="GO:0005975">
    <property type="term" value="P:carbohydrate metabolic process"/>
    <property type="evidence" value="ECO:0007669"/>
    <property type="project" value="UniProtKB-UniRule"/>
</dbReference>
<feature type="active site" description="Proton donor" evidence="7">
    <location>
        <position position="134"/>
    </location>
</feature>
<dbReference type="PIRSF" id="PIRSF038193">
    <property type="entry name" value="Hyaluronidase"/>
    <property type="match status" value="1"/>
</dbReference>
<evidence type="ECO:0000256" key="4">
    <source>
        <dbReference type="ARBA" id="ARBA00023157"/>
    </source>
</evidence>
<dbReference type="InterPro" id="IPR013785">
    <property type="entry name" value="Aldolase_TIM"/>
</dbReference>
<name>A0A8C2XHV1_CYCLU</name>
<dbReference type="InterPro" id="IPR017853">
    <property type="entry name" value="GH"/>
</dbReference>
<comment type="similarity">
    <text evidence="2 6 10">Belongs to the glycosyl hydrolase 56 family.</text>
</comment>
<dbReference type="EC" id="3.2.1.35" evidence="10"/>
<evidence type="ECO:0000313" key="13">
    <source>
        <dbReference type="Proteomes" id="UP000694565"/>
    </source>
</evidence>
<dbReference type="PRINTS" id="PR00846">
    <property type="entry name" value="GLHYDRLASE56"/>
</dbReference>
<dbReference type="SUPFAM" id="SSF51445">
    <property type="entry name" value="(Trans)glycosidases"/>
    <property type="match status" value="1"/>
</dbReference>
<organism evidence="12 13">
    <name type="scientific">Cyclopterus lumpus</name>
    <name type="common">Lumpsucker</name>
    <dbReference type="NCBI Taxonomy" id="8103"/>
    <lineage>
        <taxon>Eukaryota</taxon>
        <taxon>Metazoa</taxon>
        <taxon>Chordata</taxon>
        <taxon>Craniata</taxon>
        <taxon>Vertebrata</taxon>
        <taxon>Euteleostomi</taxon>
        <taxon>Actinopterygii</taxon>
        <taxon>Neopterygii</taxon>
        <taxon>Teleostei</taxon>
        <taxon>Neoteleostei</taxon>
        <taxon>Acanthomorphata</taxon>
        <taxon>Eupercaria</taxon>
        <taxon>Perciformes</taxon>
        <taxon>Cottioidei</taxon>
        <taxon>Cottales</taxon>
        <taxon>Cyclopteridae</taxon>
        <taxon>Cyclopterus</taxon>
    </lineage>
</organism>
<dbReference type="PANTHER" id="PTHR11769">
    <property type="entry name" value="HYALURONIDASE"/>
    <property type="match status" value="1"/>
</dbReference>
<evidence type="ECO:0000256" key="2">
    <source>
        <dbReference type="ARBA" id="ARBA00008871"/>
    </source>
</evidence>
<dbReference type="Gene3D" id="3.20.20.70">
    <property type="entry name" value="Aldolase class I"/>
    <property type="match status" value="1"/>
</dbReference>
<reference evidence="12" key="2">
    <citation type="submission" date="2025-09" db="UniProtKB">
        <authorList>
            <consortium name="Ensembl"/>
        </authorList>
    </citation>
    <scope>IDENTIFICATION</scope>
</reference>
<feature type="signal peptide" evidence="11">
    <location>
        <begin position="1"/>
        <end position="19"/>
    </location>
</feature>
<proteinExistence type="inferred from homology"/>
<dbReference type="InterPro" id="IPR018155">
    <property type="entry name" value="Hyaluronidase"/>
</dbReference>
<feature type="glycosylation site" description="N-linked (GlcNAc...) asparagine" evidence="8">
    <location>
        <position position="353"/>
    </location>
</feature>
<feature type="disulfide bond" evidence="9">
    <location>
        <begin position="361"/>
        <end position="372"/>
    </location>
</feature>
<dbReference type="GeneTree" id="ENSGT01020000230364"/>
<dbReference type="AlphaFoldDB" id="A0A8C2XHV1"/>
<dbReference type="FunFam" id="3.20.20.70:FF:000065">
    <property type="entry name" value="Hyaluronidase"/>
    <property type="match status" value="1"/>
</dbReference>
<keyword evidence="3 10" id="KW-0378">Hydrolase</keyword>
<keyword evidence="4 9" id="KW-1015">Disulfide bond</keyword>
<sequence>MASSFLSCVALCIVGSVTAIRALPPTEPPLIHDHPFVAIWNAPTGQCRQLRIPLDTAAFQAVTTPAAGPGQFLTIFYEDRLGLYPKVDTAKRKLYRGGVPQKGNLTEHLAMAQSQIDHYISRDSSPGLAVIDWESWRPLWDQNWGSKHIYKKLSITHALQMAPFLSSRKISKMAKSQFQHSGRRFMEKTISLGIGERPSRRWGFYLFPDCYNYGWGKTGYTGKCSLKTQEQNNQMLWLWEHSTALFPSVYLQQNLRNSPQAALYVRNRVQEALRVAALPKRPYTMPVYVYSRPLYRDQTQKFETQADLVSTVGESAALGASGVVMWGGTKDYNNKVNTLEYYLTSTFNPYIANVTAAAMLCSQVLCQGRGRCVRKSYDSAHYLHLNPAHFSILRADKKYMAIGLPSAADLNVWAENFTCQCYAGWSCSPKLTALPADPQIPLVTKTTTVCNLMNSRSLLHNDGKITRSAN</sequence>